<evidence type="ECO:0000313" key="2">
    <source>
        <dbReference type="Proteomes" id="UP000266861"/>
    </source>
</evidence>
<dbReference type="AlphaFoldDB" id="A0A397II28"/>
<evidence type="ECO:0000313" key="1">
    <source>
        <dbReference type="EMBL" id="RHZ75591.1"/>
    </source>
</evidence>
<reference evidence="1 2" key="1">
    <citation type="submission" date="2018-08" db="EMBL/GenBank/DDBJ databases">
        <title>Genome and evolution of the arbuscular mycorrhizal fungus Diversispora epigaea (formerly Glomus versiforme) and its bacterial endosymbionts.</title>
        <authorList>
            <person name="Sun X."/>
            <person name="Fei Z."/>
            <person name="Harrison M."/>
        </authorList>
    </citation>
    <scope>NUCLEOTIDE SEQUENCE [LARGE SCALE GENOMIC DNA]</scope>
    <source>
        <strain evidence="1 2">IT104</strain>
    </source>
</reference>
<comment type="caution">
    <text evidence="1">The sequence shown here is derived from an EMBL/GenBank/DDBJ whole genome shotgun (WGS) entry which is preliminary data.</text>
</comment>
<sequence length="326" mass="37936">MAPGIKVEKYCLDYYENDFDNNNEIIIQIKETENFPKIQQQLQLQQIINHIRKQFIPVDFSIFQIFQNLKLEELTKSVYQINSRSRVKKEDEGYIFIGAKVLELNKKNEIDINLYLRRVDEGEIVIVKEQTKNRVLDSDREMESDLMGKLTEFITLIFMHSLTKGTYRVRISTMVEHAKSLRHERFEEYKTASEQYSLSHDDYTAFEEAINSLDIPIWYENKIVINDKGKNNNIQHNPESDPQREISTTSQLEVNSVTNQMGGNRSIMVEEVPNKSRECTSEVTLPKNVEEFGRLMQGIEEHTINTLSIMVLIGNGELESNSRDGA</sequence>
<proteinExistence type="predicted"/>
<keyword evidence="2" id="KW-1185">Reference proteome</keyword>
<name>A0A397II28_9GLOM</name>
<dbReference type="Proteomes" id="UP000266861">
    <property type="component" value="Unassembled WGS sequence"/>
</dbReference>
<accession>A0A397II28</accession>
<dbReference type="EMBL" id="PQFF01000197">
    <property type="protein sequence ID" value="RHZ75591.1"/>
    <property type="molecule type" value="Genomic_DNA"/>
</dbReference>
<protein>
    <submittedName>
        <fullName evidence="1">Uncharacterized protein</fullName>
    </submittedName>
</protein>
<gene>
    <name evidence="1" type="ORF">Glove_212g204</name>
</gene>
<organism evidence="1 2">
    <name type="scientific">Diversispora epigaea</name>
    <dbReference type="NCBI Taxonomy" id="1348612"/>
    <lineage>
        <taxon>Eukaryota</taxon>
        <taxon>Fungi</taxon>
        <taxon>Fungi incertae sedis</taxon>
        <taxon>Mucoromycota</taxon>
        <taxon>Glomeromycotina</taxon>
        <taxon>Glomeromycetes</taxon>
        <taxon>Diversisporales</taxon>
        <taxon>Diversisporaceae</taxon>
        <taxon>Diversispora</taxon>
    </lineage>
</organism>